<dbReference type="PANTHER" id="PTHR46588">
    <property type="entry name" value="SERINE/THREONINE/TYROSINE-INTERACTING PROTEIN"/>
    <property type="match status" value="1"/>
</dbReference>
<dbReference type="AlphaFoldDB" id="A0A0C2J735"/>
<dbReference type="PANTHER" id="PTHR46588:SF1">
    <property type="entry name" value="SERINE_THREONINE_TYROSINE-INTERACTING PROTEIN"/>
    <property type="match status" value="1"/>
</dbReference>
<organism evidence="4 5">
    <name type="scientific">Sporothrix brasiliensis 5110</name>
    <dbReference type="NCBI Taxonomy" id="1398154"/>
    <lineage>
        <taxon>Eukaryota</taxon>
        <taxon>Fungi</taxon>
        <taxon>Dikarya</taxon>
        <taxon>Ascomycota</taxon>
        <taxon>Pezizomycotina</taxon>
        <taxon>Sordariomycetes</taxon>
        <taxon>Sordariomycetidae</taxon>
        <taxon>Ophiostomatales</taxon>
        <taxon>Ophiostomataceae</taxon>
        <taxon>Sporothrix</taxon>
    </lineage>
</organism>
<protein>
    <submittedName>
        <fullName evidence="4">Dual specificity protein phosphatase 3</fullName>
    </submittedName>
</protein>
<evidence type="ECO:0000256" key="1">
    <source>
        <dbReference type="ARBA" id="ARBA00009649"/>
    </source>
</evidence>
<dbReference type="InterPro" id="IPR000340">
    <property type="entry name" value="Dual-sp_phosphatase_cat-dom"/>
</dbReference>
<dbReference type="Pfam" id="PF00782">
    <property type="entry name" value="DSPc"/>
    <property type="match status" value="1"/>
</dbReference>
<feature type="domain" description="Tyrosine-protein phosphatase" evidence="3">
    <location>
        <begin position="138"/>
        <end position="294"/>
    </location>
</feature>
<dbReference type="Proteomes" id="UP000031575">
    <property type="component" value="Unassembled WGS sequence"/>
</dbReference>
<dbReference type="GO" id="GO:0005654">
    <property type="term" value="C:nucleoplasm"/>
    <property type="evidence" value="ECO:0007669"/>
    <property type="project" value="TreeGrafter"/>
</dbReference>
<proteinExistence type="inferred from homology"/>
<dbReference type="SMART" id="SM00195">
    <property type="entry name" value="DSPc"/>
    <property type="match status" value="1"/>
</dbReference>
<comment type="caution">
    <text evidence="4">The sequence shown here is derived from an EMBL/GenBank/DDBJ whole genome shotgun (WGS) entry which is preliminary data.</text>
</comment>
<sequence>MDGGFDMLEGVLQPGPSHSLRLPEGVVANAEYQGAAPSFPHIPIPLPTTNTGTYAERKKGPFEAVQEKRRLLGLKETEPASPTSSRATAVMMPTMRNAPVLTLTRPQLHQIMGEFVYEQRDWQRPVSYHTWKYEMRREAQKVLPFLYLGPANAARDRAFLQDAGITKVIAVRDSRLADARLLVVEHVTGAMGIRSECVDVTGIDGLLRALPAAVQSINHHMLHDVPADGHGVSTGKVLVFCETGNVRAPPVVTAYLMSMFGIGLVDALHYLSQIRCCISLDEEAKHMLLSFGDLLTARRDVALAEQEMAGDDGKHGDARMEDMADDSDRPSRATRVEASTFLGVPSSHASPARDAQSRSRPAKRSVDETMDEDDDRVEAASELAFSREPSAEPCRPNLDSARYQDRAHFTPFTDTTVQ</sequence>
<dbReference type="InterPro" id="IPR020422">
    <property type="entry name" value="TYR_PHOSPHATASE_DUAL_dom"/>
</dbReference>
<reference evidence="4 5" key="1">
    <citation type="journal article" date="2014" name="BMC Genomics">
        <title>Comparative genomics of the major fungal agents of human and animal Sporotrichosis: Sporothrix schenckii and Sporothrix brasiliensis.</title>
        <authorList>
            <person name="Teixeira M.M."/>
            <person name="de Almeida L.G."/>
            <person name="Kubitschek-Barreira P."/>
            <person name="Alves F.L."/>
            <person name="Kioshima E.S."/>
            <person name="Abadio A.K."/>
            <person name="Fernandes L."/>
            <person name="Derengowski L.S."/>
            <person name="Ferreira K.S."/>
            <person name="Souza R.C."/>
            <person name="Ruiz J.C."/>
            <person name="de Andrade N.C."/>
            <person name="Paes H.C."/>
            <person name="Nicola A.M."/>
            <person name="Albuquerque P."/>
            <person name="Gerber A.L."/>
            <person name="Martins V.P."/>
            <person name="Peconick L.D."/>
            <person name="Neto A.V."/>
            <person name="Chaucanez C.B."/>
            <person name="Silva P.A."/>
            <person name="Cunha O.L."/>
            <person name="de Oliveira F.F."/>
            <person name="dos Santos T.C."/>
            <person name="Barros A.L."/>
            <person name="Soares M.A."/>
            <person name="de Oliveira L.M."/>
            <person name="Marini M.M."/>
            <person name="Villalobos-Duno H."/>
            <person name="Cunha M.M."/>
            <person name="de Hoog S."/>
            <person name="da Silveira J.F."/>
            <person name="Henrissat B."/>
            <person name="Nino-Vega G.A."/>
            <person name="Cisalpino P.S."/>
            <person name="Mora-Montes H.M."/>
            <person name="Almeida S.R."/>
            <person name="Stajich J.E."/>
            <person name="Lopes-Bezerra L.M."/>
            <person name="Vasconcelos A.T."/>
            <person name="Felipe M.S."/>
        </authorList>
    </citation>
    <scope>NUCLEOTIDE SEQUENCE [LARGE SCALE GENOMIC DNA]</scope>
    <source>
        <strain evidence="4 5">5110</strain>
    </source>
</reference>
<name>A0A0C2J735_9PEZI</name>
<dbReference type="InterPro" id="IPR052449">
    <property type="entry name" value="STYX-Interacting_Phosphatase"/>
</dbReference>
<dbReference type="GO" id="GO:0062026">
    <property type="term" value="P:negative regulation of SCF-dependent proteasomal ubiquitin-dependent catabolic process"/>
    <property type="evidence" value="ECO:0007669"/>
    <property type="project" value="TreeGrafter"/>
</dbReference>
<dbReference type="VEuPathDB" id="FungiDB:SPBR_03766"/>
<feature type="compositionally biased region" description="Basic and acidic residues" evidence="2">
    <location>
        <begin position="311"/>
        <end position="335"/>
    </location>
</feature>
<evidence type="ECO:0000313" key="4">
    <source>
        <dbReference type="EMBL" id="KIH94810.1"/>
    </source>
</evidence>
<dbReference type="InterPro" id="IPR029021">
    <property type="entry name" value="Prot-tyrosine_phosphatase-like"/>
</dbReference>
<gene>
    <name evidence="4" type="ORF">SPBR_03766</name>
</gene>
<dbReference type="CDD" id="cd14498">
    <property type="entry name" value="DSP"/>
    <property type="match status" value="1"/>
</dbReference>
<dbReference type="GO" id="GO:1990444">
    <property type="term" value="F:F-box domain binding"/>
    <property type="evidence" value="ECO:0007669"/>
    <property type="project" value="TreeGrafter"/>
</dbReference>
<comment type="similarity">
    <text evidence="1">Belongs to the protein-tyrosine phosphatase family. Non-receptor class subfamily.</text>
</comment>
<feature type="region of interest" description="Disordered" evidence="2">
    <location>
        <begin position="38"/>
        <end position="60"/>
    </location>
</feature>
<dbReference type="HOGENOM" id="CLU_049471_1_0_1"/>
<dbReference type="EMBL" id="AWTV01000003">
    <property type="protein sequence ID" value="KIH94810.1"/>
    <property type="molecule type" value="Genomic_DNA"/>
</dbReference>
<dbReference type="SUPFAM" id="SSF52799">
    <property type="entry name" value="(Phosphotyrosine protein) phosphatases II"/>
    <property type="match status" value="1"/>
</dbReference>
<dbReference type="GO" id="GO:0005737">
    <property type="term" value="C:cytoplasm"/>
    <property type="evidence" value="ECO:0007669"/>
    <property type="project" value="TreeGrafter"/>
</dbReference>
<dbReference type="OrthoDB" id="10252009at2759"/>
<dbReference type="RefSeq" id="XP_040622820.1">
    <property type="nucleotide sequence ID" value="XM_040762056.1"/>
</dbReference>
<evidence type="ECO:0000313" key="5">
    <source>
        <dbReference type="Proteomes" id="UP000031575"/>
    </source>
</evidence>
<dbReference type="Gene3D" id="3.90.190.10">
    <property type="entry name" value="Protein tyrosine phosphatase superfamily"/>
    <property type="match status" value="1"/>
</dbReference>
<evidence type="ECO:0000259" key="3">
    <source>
        <dbReference type="SMART" id="SM00195"/>
    </source>
</evidence>
<dbReference type="GeneID" id="63676977"/>
<dbReference type="GO" id="GO:0140096">
    <property type="term" value="F:catalytic activity, acting on a protein"/>
    <property type="evidence" value="ECO:0007669"/>
    <property type="project" value="UniProtKB-ARBA"/>
</dbReference>
<evidence type="ECO:0000256" key="2">
    <source>
        <dbReference type="SAM" id="MobiDB-lite"/>
    </source>
</evidence>
<dbReference type="GO" id="GO:0070372">
    <property type="term" value="P:regulation of ERK1 and ERK2 cascade"/>
    <property type="evidence" value="ECO:0007669"/>
    <property type="project" value="TreeGrafter"/>
</dbReference>
<accession>A0A0C2J735</accession>
<keyword evidence="5" id="KW-1185">Reference proteome</keyword>
<feature type="region of interest" description="Disordered" evidence="2">
    <location>
        <begin position="307"/>
        <end position="418"/>
    </location>
</feature>